<feature type="compositionally biased region" description="Basic and acidic residues" evidence="1">
    <location>
        <begin position="58"/>
        <end position="71"/>
    </location>
</feature>
<protein>
    <submittedName>
        <fullName evidence="2">Uncharacterized protein</fullName>
    </submittedName>
</protein>
<feature type="region of interest" description="Disordered" evidence="1">
    <location>
        <begin position="54"/>
        <end position="79"/>
    </location>
</feature>
<keyword evidence="3" id="KW-1185">Reference proteome</keyword>
<comment type="caution">
    <text evidence="2">The sequence shown here is derived from an EMBL/GenBank/DDBJ whole genome shotgun (WGS) entry which is preliminary data.</text>
</comment>
<dbReference type="AlphaFoldDB" id="A0AAD1Y3P7"/>
<gene>
    <name evidence="2" type="ORF">ECRASSUSDP1_LOCUS26375</name>
</gene>
<proteinExistence type="predicted"/>
<accession>A0AAD1Y3P7</accession>
<name>A0AAD1Y3P7_EUPCR</name>
<sequence length="384" mass="45083">MKNKMKTCTSKSFSTVAGSRNNHLVKTLQKSGEKIKIQKEKQFLKNFEGKLELGSPDQDYRSENPIQDRRATKSQNRSSVLSKCKDYHYAKQEEKQEPDFTRDAQFLNTPWVLENYEQQKNSPNEFRGSQKLIETTQPSKYVQNRFLCRTSMSHLAKRFLGKKLAIEKELNAKMPKLPKQIRKRKRGKSQSFEKNNTSFSPQKFKHKVNYQLFKNFQGRDDKAKELQKQVNSIIRRKVQSKSKISHLTLKMENLNKNIYHDKIQITNAVVKHHQRVNQKRITMIELLGETSCYQTLIPIWSLTVKYCCDLESEIPAHSFERQTSHSIDQLLKQNKDRIANELRIKLLKNQIYNLRLDKGMSINRAIHKSMQLSNIIVVNSLIQL</sequence>
<organism evidence="2 3">
    <name type="scientific">Euplotes crassus</name>
    <dbReference type="NCBI Taxonomy" id="5936"/>
    <lineage>
        <taxon>Eukaryota</taxon>
        <taxon>Sar</taxon>
        <taxon>Alveolata</taxon>
        <taxon>Ciliophora</taxon>
        <taxon>Intramacronucleata</taxon>
        <taxon>Spirotrichea</taxon>
        <taxon>Hypotrichia</taxon>
        <taxon>Euplotida</taxon>
        <taxon>Euplotidae</taxon>
        <taxon>Moneuplotes</taxon>
    </lineage>
</organism>
<evidence type="ECO:0000256" key="1">
    <source>
        <dbReference type="SAM" id="MobiDB-lite"/>
    </source>
</evidence>
<evidence type="ECO:0000313" key="2">
    <source>
        <dbReference type="EMBL" id="CAI2384836.1"/>
    </source>
</evidence>
<dbReference type="EMBL" id="CAMPGE010027186">
    <property type="protein sequence ID" value="CAI2384836.1"/>
    <property type="molecule type" value="Genomic_DNA"/>
</dbReference>
<dbReference type="Proteomes" id="UP001295684">
    <property type="component" value="Unassembled WGS sequence"/>
</dbReference>
<evidence type="ECO:0000313" key="3">
    <source>
        <dbReference type="Proteomes" id="UP001295684"/>
    </source>
</evidence>
<reference evidence="2" key="1">
    <citation type="submission" date="2023-07" db="EMBL/GenBank/DDBJ databases">
        <authorList>
            <consortium name="AG Swart"/>
            <person name="Singh M."/>
            <person name="Singh A."/>
            <person name="Seah K."/>
            <person name="Emmerich C."/>
        </authorList>
    </citation>
    <scope>NUCLEOTIDE SEQUENCE</scope>
    <source>
        <strain evidence="2">DP1</strain>
    </source>
</reference>